<evidence type="ECO:0000256" key="1">
    <source>
        <dbReference type="SAM" id="Coils"/>
    </source>
</evidence>
<protein>
    <recommendedName>
        <fullName evidence="3">S1 motif domain-containing protein</fullName>
    </recommendedName>
</protein>
<dbReference type="InterPro" id="IPR050437">
    <property type="entry name" value="Ribos_protein_bS1-like"/>
</dbReference>
<evidence type="ECO:0000256" key="2">
    <source>
        <dbReference type="SAM" id="MobiDB-lite"/>
    </source>
</evidence>
<feature type="coiled-coil region" evidence="1">
    <location>
        <begin position="156"/>
        <end position="183"/>
    </location>
</feature>
<dbReference type="Proteomes" id="UP000249610">
    <property type="component" value="Unassembled WGS sequence"/>
</dbReference>
<dbReference type="FunFam" id="2.40.50.140:FF:000051">
    <property type="entry name" value="RNA-binding transcriptional accessory protein"/>
    <property type="match status" value="1"/>
</dbReference>
<dbReference type="PANTHER" id="PTHR10724">
    <property type="entry name" value="30S RIBOSOMAL PROTEIN S1"/>
    <property type="match status" value="1"/>
</dbReference>
<dbReference type="InterPro" id="IPR041692">
    <property type="entry name" value="HHH_9"/>
</dbReference>
<dbReference type="FunFam" id="1.10.10.650:FF:000001">
    <property type="entry name" value="S1 RNA-binding domain 1"/>
    <property type="match status" value="1"/>
</dbReference>
<dbReference type="EMBL" id="QLLK01000007">
    <property type="protein sequence ID" value="RAI88297.1"/>
    <property type="molecule type" value="Genomic_DNA"/>
</dbReference>
<dbReference type="GO" id="GO:0006139">
    <property type="term" value="P:nucleobase-containing compound metabolic process"/>
    <property type="evidence" value="ECO:0007669"/>
    <property type="project" value="InterPro"/>
</dbReference>
<organism evidence="4 5">
    <name type="scientific">Algoriphagus yeomjeoni</name>
    <dbReference type="NCBI Taxonomy" id="291403"/>
    <lineage>
        <taxon>Bacteria</taxon>
        <taxon>Pseudomonadati</taxon>
        <taxon>Bacteroidota</taxon>
        <taxon>Cytophagia</taxon>
        <taxon>Cytophagales</taxon>
        <taxon>Cyclobacteriaceae</taxon>
        <taxon>Algoriphagus</taxon>
    </lineage>
</organism>
<evidence type="ECO:0000313" key="4">
    <source>
        <dbReference type="EMBL" id="RAI88297.1"/>
    </source>
</evidence>
<dbReference type="InterPro" id="IPR012337">
    <property type="entry name" value="RNaseH-like_sf"/>
</dbReference>
<dbReference type="PROSITE" id="PS50126">
    <property type="entry name" value="S1"/>
    <property type="match status" value="1"/>
</dbReference>
<dbReference type="SUPFAM" id="SSF50249">
    <property type="entry name" value="Nucleic acid-binding proteins"/>
    <property type="match status" value="1"/>
</dbReference>
<dbReference type="Gene3D" id="1.10.150.310">
    <property type="entry name" value="Tex RuvX-like domain-like"/>
    <property type="match status" value="1"/>
</dbReference>
<dbReference type="SMART" id="SM00316">
    <property type="entry name" value="S1"/>
    <property type="match status" value="1"/>
</dbReference>
<dbReference type="Pfam" id="PF00575">
    <property type="entry name" value="S1"/>
    <property type="match status" value="1"/>
</dbReference>
<dbReference type="InterPro" id="IPR055179">
    <property type="entry name" value="Tex-like_central_region"/>
</dbReference>
<dbReference type="InterPro" id="IPR010994">
    <property type="entry name" value="RuvA_2-like"/>
</dbReference>
<dbReference type="Pfam" id="PF16921">
    <property type="entry name" value="Tex_YqgF"/>
    <property type="match status" value="1"/>
</dbReference>
<dbReference type="Gene3D" id="2.40.50.140">
    <property type="entry name" value="Nucleic acid-binding proteins"/>
    <property type="match status" value="1"/>
</dbReference>
<dbReference type="GO" id="GO:0005737">
    <property type="term" value="C:cytoplasm"/>
    <property type="evidence" value="ECO:0007669"/>
    <property type="project" value="UniProtKB-ARBA"/>
</dbReference>
<proteinExistence type="predicted"/>
<dbReference type="Gene3D" id="3.30.420.140">
    <property type="entry name" value="YqgF/RNase H-like domain"/>
    <property type="match status" value="1"/>
</dbReference>
<dbReference type="InterPro" id="IPR018974">
    <property type="entry name" value="Tex-like_N"/>
</dbReference>
<dbReference type="GO" id="GO:0003729">
    <property type="term" value="F:mRNA binding"/>
    <property type="evidence" value="ECO:0007669"/>
    <property type="project" value="TreeGrafter"/>
</dbReference>
<dbReference type="CDD" id="cd05685">
    <property type="entry name" value="S1_Tex"/>
    <property type="match status" value="1"/>
</dbReference>
<dbReference type="SUPFAM" id="SSF158832">
    <property type="entry name" value="Tex N-terminal region-like"/>
    <property type="match status" value="1"/>
</dbReference>
<dbReference type="InterPro" id="IPR044146">
    <property type="entry name" value="S1_Tex"/>
</dbReference>
<dbReference type="Gene3D" id="1.10.10.650">
    <property type="entry name" value="RuvA domain 2-like"/>
    <property type="match status" value="1"/>
</dbReference>
<comment type="caution">
    <text evidence="4">The sequence shown here is derived from an EMBL/GenBank/DDBJ whole genome shotgun (WGS) entry which is preliminary data.</text>
</comment>
<dbReference type="Gene3D" id="1.10.3500.10">
    <property type="entry name" value="Tex N-terminal region-like"/>
    <property type="match status" value="1"/>
</dbReference>
<evidence type="ECO:0000259" key="3">
    <source>
        <dbReference type="PROSITE" id="PS50126"/>
    </source>
</evidence>
<dbReference type="InterPro" id="IPR037027">
    <property type="entry name" value="YqgF/RNaseH-like_dom_sf"/>
</dbReference>
<keyword evidence="1" id="KW-0175">Coiled coil</keyword>
<dbReference type="AlphaFoldDB" id="A0A327PA53"/>
<dbReference type="GO" id="GO:0006412">
    <property type="term" value="P:translation"/>
    <property type="evidence" value="ECO:0007669"/>
    <property type="project" value="TreeGrafter"/>
</dbReference>
<sequence length="748" mass="83125">MNYEVQIAAELQVKPSQVDATVKLLDEGGTVPFISRYRKEATGELDEVQVAAIRDRVLQLRELAKRKEAVLKSIEEQGKLTRELKDKVESAETMSKLEDIYLPYKPKRRTKATIAREKGLEPLAEQIFEQKSINLEAEAEKFVDAAKEVNSSEEALQGARDIIAEWINEKAELREKMRKLFLDEGVFSSKVLPGKEEEAIKYKDYFEWSEPIKTAPSHRVLAMRRGEKELFLMLDSVPEEASAIYQMEKMILADAANTSVEQVRLAIKDCYKRLLKPSMETEVRLLTKRKADEEAIKVFTENLRQLLLGAPLGEKSVMAIDPGFRTGCKLVCLGPQGQFLHYEAIFPHEANRRSQEAAMNVKGLVEKFKIEAIAIGNGTAGRETEAFVKGLGLPKSVIVTMVNESGASIYSASDVAREEFPDLDLTVRGAVSIGRRLMDPLAELVKIDPKSIGVGQYQHDVDQNALKNALDDTVMSAVNGVGVEVNLASKQLLTYVSGLGPTLAQNIIEFRNENGPFKSRAQLKKVPRLGDKAFEQAAGFLRISKAKHPLDSSAVHPERYALVEQMAKDVNATVSDLMSSEDLRNRISLKNYVSEAVGLPTLQDILEELAKPGRDPRESFEVFAFEESVNSMSDLKVGMKLPGVVTNITAFGAFVDVGVHQDGLVHLSHLADRFVKDPNEIVSVNQKVQVTVMEIDIPRKRVGLSMKSDPFAERGKKMEKRPASKQERKEPEGSMADKLAALKGKFGG</sequence>
<dbReference type="Pfam" id="PF09371">
    <property type="entry name" value="Tex_N"/>
    <property type="match status" value="1"/>
</dbReference>
<dbReference type="Pfam" id="PF22706">
    <property type="entry name" value="Tex_central_region"/>
    <property type="match status" value="1"/>
</dbReference>
<dbReference type="InterPro" id="IPR006641">
    <property type="entry name" value="YqgF/RNaseH-like_dom"/>
</dbReference>
<dbReference type="InterPro" id="IPR012340">
    <property type="entry name" value="NA-bd_OB-fold"/>
</dbReference>
<dbReference type="PANTHER" id="PTHR10724:SF10">
    <property type="entry name" value="S1 RNA-BINDING DOMAIN-CONTAINING PROTEIN 1"/>
    <property type="match status" value="1"/>
</dbReference>
<gene>
    <name evidence="4" type="ORF">LV83_02597</name>
</gene>
<accession>A0A327PA53</accession>
<dbReference type="InterPro" id="IPR032639">
    <property type="entry name" value="Tex_YqgF"/>
</dbReference>
<dbReference type="SMART" id="SM00732">
    <property type="entry name" value="YqgFc"/>
    <property type="match status" value="1"/>
</dbReference>
<reference evidence="4 5" key="1">
    <citation type="submission" date="2018-06" db="EMBL/GenBank/DDBJ databases">
        <title>Genomic Encyclopedia of Archaeal and Bacterial Type Strains, Phase II (KMG-II): from individual species to whole genera.</title>
        <authorList>
            <person name="Goeker M."/>
        </authorList>
    </citation>
    <scope>NUCLEOTIDE SEQUENCE [LARGE SCALE GENOMIC DNA]</scope>
    <source>
        <strain evidence="4 5">DSM 23446</strain>
    </source>
</reference>
<dbReference type="SUPFAM" id="SSF47781">
    <property type="entry name" value="RuvA domain 2-like"/>
    <property type="match status" value="2"/>
</dbReference>
<dbReference type="InterPro" id="IPR023323">
    <property type="entry name" value="Tex-like_dom_sf"/>
</dbReference>
<dbReference type="SUPFAM" id="SSF53098">
    <property type="entry name" value="Ribonuclease H-like"/>
    <property type="match status" value="1"/>
</dbReference>
<dbReference type="Pfam" id="PF17674">
    <property type="entry name" value="HHH_9"/>
    <property type="match status" value="1"/>
</dbReference>
<feature type="region of interest" description="Disordered" evidence="2">
    <location>
        <begin position="706"/>
        <end position="748"/>
    </location>
</feature>
<dbReference type="FunFam" id="1.10.150.310:FF:000001">
    <property type="entry name" value="RNA-binding transcriptional accessory protein"/>
    <property type="match status" value="1"/>
</dbReference>
<dbReference type="RefSeq" id="WP_394335803.1">
    <property type="nucleotide sequence ID" value="NZ_QLLK01000007.1"/>
</dbReference>
<feature type="domain" description="S1 motif" evidence="3">
    <location>
        <begin position="638"/>
        <end position="707"/>
    </location>
</feature>
<dbReference type="Pfam" id="PF12836">
    <property type="entry name" value="HHH_3"/>
    <property type="match status" value="1"/>
</dbReference>
<name>A0A327PA53_9BACT</name>
<evidence type="ECO:0000313" key="5">
    <source>
        <dbReference type="Proteomes" id="UP000249610"/>
    </source>
</evidence>
<keyword evidence="5" id="KW-1185">Reference proteome</keyword>
<dbReference type="GO" id="GO:0003735">
    <property type="term" value="F:structural constituent of ribosome"/>
    <property type="evidence" value="ECO:0007669"/>
    <property type="project" value="TreeGrafter"/>
</dbReference>
<dbReference type="InterPro" id="IPR003029">
    <property type="entry name" value="S1_domain"/>
</dbReference>
<feature type="compositionally biased region" description="Basic and acidic residues" evidence="2">
    <location>
        <begin position="710"/>
        <end position="732"/>
    </location>
</feature>
<dbReference type="InterPro" id="IPR023319">
    <property type="entry name" value="Tex-like_HTH_dom_sf"/>
</dbReference>
<dbReference type="FunFam" id="3.30.420.140:FF:000001">
    <property type="entry name" value="RNA-binding transcriptional accessory protein"/>
    <property type="match status" value="1"/>
</dbReference>